<dbReference type="AlphaFoldDB" id="A0A426WZB9"/>
<feature type="compositionally biased region" description="Basic and acidic residues" evidence="1">
    <location>
        <begin position="131"/>
        <end position="150"/>
    </location>
</feature>
<feature type="compositionally biased region" description="Basic residues" evidence="1">
    <location>
        <begin position="116"/>
        <end position="130"/>
    </location>
</feature>
<gene>
    <name evidence="2" type="ORF">B296_00044035</name>
</gene>
<proteinExistence type="predicted"/>
<evidence type="ECO:0000313" key="2">
    <source>
        <dbReference type="EMBL" id="RRT32566.1"/>
    </source>
</evidence>
<organism evidence="2 3">
    <name type="scientific">Ensete ventricosum</name>
    <name type="common">Abyssinian banana</name>
    <name type="synonym">Musa ensete</name>
    <dbReference type="NCBI Taxonomy" id="4639"/>
    <lineage>
        <taxon>Eukaryota</taxon>
        <taxon>Viridiplantae</taxon>
        <taxon>Streptophyta</taxon>
        <taxon>Embryophyta</taxon>
        <taxon>Tracheophyta</taxon>
        <taxon>Spermatophyta</taxon>
        <taxon>Magnoliopsida</taxon>
        <taxon>Liliopsida</taxon>
        <taxon>Zingiberales</taxon>
        <taxon>Musaceae</taxon>
        <taxon>Ensete</taxon>
    </lineage>
</organism>
<name>A0A426WZB9_ENSVE</name>
<protein>
    <submittedName>
        <fullName evidence="2">Uncharacterized protein</fullName>
    </submittedName>
</protein>
<dbReference type="Proteomes" id="UP000287651">
    <property type="component" value="Unassembled WGS sequence"/>
</dbReference>
<reference evidence="2 3" key="1">
    <citation type="journal article" date="2014" name="Agronomy (Basel)">
        <title>A Draft Genome Sequence for Ensete ventricosum, the Drought-Tolerant Tree Against Hunger.</title>
        <authorList>
            <person name="Harrison J."/>
            <person name="Moore K.A."/>
            <person name="Paszkiewicz K."/>
            <person name="Jones T."/>
            <person name="Grant M."/>
            <person name="Ambacheew D."/>
            <person name="Muzemil S."/>
            <person name="Studholme D.J."/>
        </authorList>
    </citation>
    <scope>NUCLEOTIDE SEQUENCE [LARGE SCALE GENOMIC DNA]</scope>
</reference>
<feature type="non-terminal residue" evidence="2">
    <location>
        <position position="1"/>
    </location>
</feature>
<accession>A0A426WZB9</accession>
<evidence type="ECO:0000313" key="3">
    <source>
        <dbReference type="Proteomes" id="UP000287651"/>
    </source>
</evidence>
<sequence>WRFRLDWSAHPIGNASPYLSEEETVLVGRLKGILSSSRAIKEMAKLWLVEAGLSPSSRDRIDLEELRGMPNVASGKVPPTRPTAREVGASPMREAPKASLKRPVVAPTEQAEDAARRHKKVKVLTMRHKSHLGEGESHSRSKGKELKAPAESEEGGASPAHQRHQDLEKEMKARWMGLKNSTKVWNNSSIAEEFERGLLHPQLARELYTLPSEVLMARAAKEMVLSQHFQMALFDRVHDVSRLITFMDYRIKQLQEELDALKSNGGPEAVAKVEERASELQEELEKTKRERGEELSRREAAEKELHEVSSHLGDAQRLLKEARVRARKMDDELLQAMKALESTRAELPRQSVVQYKESLGFKEGLKRMGRVTYEYGYRVALARFHAQHPDAEVEEDPFTIHPEDDLVPMERQQIFDDSVPPEP</sequence>
<feature type="region of interest" description="Disordered" evidence="1">
    <location>
        <begin position="70"/>
        <end position="165"/>
    </location>
</feature>
<dbReference type="EMBL" id="AMZH03031458">
    <property type="protein sequence ID" value="RRT32566.1"/>
    <property type="molecule type" value="Genomic_DNA"/>
</dbReference>
<evidence type="ECO:0000256" key="1">
    <source>
        <dbReference type="SAM" id="MobiDB-lite"/>
    </source>
</evidence>
<feature type="region of interest" description="Disordered" evidence="1">
    <location>
        <begin position="274"/>
        <end position="298"/>
    </location>
</feature>
<comment type="caution">
    <text evidence="2">The sequence shown here is derived from an EMBL/GenBank/DDBJ whole genome shotgun (WGS) entry which is preliminary data.</text>
</comment>